<feature type="signal peptide" evidence="1">
    <location>
        <begin position="1"/>
        <end position="20"/>
    </location>
</feature>
<dbReference type="InterPro" id="IPR009030">
    <property type="entry name" value="Growth_fac_rcpt_cys_sf"/>
</dbReference>
<dbReference type="SUPFAM" id="SSF57184">
    <property type="entry name" value="Growth factor receptor domain"/>
    <property type="match status" value="2"/>
</dbReference>
<feature type="chain" id="PRO_5028839218" evidence="1">
    <location>
        <begin position="21"/>
        <end position="431"/>
    </location>
</feature>
<proteinExistence type="evidence at transcript level"/>
<protein>
    <submittedName>
        <fullName evidence="2">Putative immobilization antigen isoform</fullName>
    </submittedName>
</protein>
<evidence type="ECO:0000256" key="1">
    <source>
        <dbReference type="SAM" id="SignalP"/>
    </source>
</evidence>
<accession>A0A7G7YAI0</accession>
<name>A0A7G7YAI0_ICHMU</name>
<keyword evidence="1" id="KW-0732">Signal</keyword>
<reference evidence="2" key="1">
    <citation type="submission" date="2019-11" db="EMBL/GenBank/DDBJ databases">
        <title>Genotyping and Phylogenetic Analysis of Ichthyophthirius multifiliis in the Rainbow Trout (Oncorhynchus Mykiss Walbaum, 1792) from Different Regions of Turkey.</title>
        <authorList>
            <person name="Yildirim A."/>
            <person name="Simsek E."/>
            <person name="Pekmezci Z."/>
            <person name="Inci A."/>
            <person name="Duzlu O."/>
            <person name="Balta F."/>
            <person name="Ciloglu A."/>
            <person name="Onder Z."/>
            <person name="Onuk E.E."/>
            <person name="Yardimci B."/>
            <person name="Ibis O."/>
            <person name="Yilmaz E."/>
        </authorList>
    </citation>
    <scope>NUCLEOTIDE SEQUENCE</scope>
    <source>
        <strain evidence="2">ImulTR2</strain>
    </source>
</reference>
<dbReference type="EMBL" id="MN687788">
    <property type="protein sequence ID" value="QNH91379.1"/>
    <property type="molecule type" value="mRNA"/>
</dbReference>
<evidence type="ECO:0000313" key="2">
    <source>
        <dbReference type="EMBL" id="QNH91379.1"/>
    </source>
</evidence>
<sequence>MKYNILIILIISLFINQLQAINCPAGTQDVNGSDNVGAVANCTHCKPNFFYNGSAALGVARGNTPFSPGTDDNTGRCIACQMRLAAPVSTRGQDADLATQCSRSCPAGTVLDDGNTETFQLTATECVKCKLSFFYNGSAALGVARGNTPFSPGTDDNTGRCIACQIPLAAPVSTRGQDADLATQCSRSCPAGTVLDDGNTETFQLTATECVKCKLSFFYNGGAVRGAVRGNTPFAPGVNNNTGQCLACLVPKAAPVSTRGQDADLATQCSIPACPVGTVLADGTTANYAERIAECTNCAADYYSTGAFVAGTSQCTKCLKSKATPSSSAGTNANIATQCDVSCPSGTVLDDGTKSTYAALASECTKCGPNFYTTKNTGFVAGTDSCTECTKKLSSGATAKSFAEATQKVQCAGNFAKFLSISLLFISFYLL</sequence>
<dbReference type="AlphaFoldDB" id="A0A7G7YAI0"/>
<organism evidence="2">
    <name type="scientific">Ichthyophthirius multifiliis</name>
    <name type="common">White spot disease agent</name>
    <name type="synonym">Ich</name>
    <dbReference type="NCBI Taxonomy" id="5932"/>
    <lineage>
        <taxon>Eukaryota</taxon>
        <taxon>Sar</taxon>
        <taxon>Alveolata</taxon>
        <taxon>Ciliophora</taxon>
        <taxon>Intramacronucleata</taxon>
        <taxon>Oligohymenophorea</taxon>
        <taxon>Hymenostomatida</taxon>
        <taxon>Ophryoglenina</taxon>
        <taxon>Ichthyophthirius</taxon>
    </lineage>
</organism>